<name>A0A395HJQ3_ASPHC</name>
<dbReference type="InterPro" id="IPR050403">
    <property type="entry name" value="Myosin_RLC"/>
</dbReference>
<feature type="domain" description="EF-hand" evidence="4">
    <location>
        <begin position="198"/>
        <end position="233"/>
    </location>
</feature>
<dbReference type="PANTHER" id="PTHR23049">
    <property type="entry name" value="MYOSIN REGULATORY LIGHT CHAIN 2"/>
    <property type="match status" value="1"/>
</dbReference>
<dbReference type="SMART" id="SM00054">
    <property type="entry name" value="EFh"/>
    <property type="match status" value="2"/>
</dbReference>
<feature type="region of interest" description="Disordered" evidence="3">
    <location>
        <begin position="1"/>
        <end position="104"/>
    </location>
</feature>
<feature type="domain" description="EF-hand" evidence="4">
    <location>
        <begin position="130"/>
        <end position="165"/>
    </location>
</feature>
<dbReference type="STRING" id="1450537.A0A395HJQ3"/>
<reference evidence="5 6" key="1">
    <citation type="submission" date="2018-02" db="EMBL/GenBank/DDBJ databases">
        <title>The genomes of Aspergillus section Nigri reveals drivers in fungal speciation.</title>
        <authorList>
            <consortium name="DOE Joint Genome Institute"/>
            <person name="Vesth T.C."/>
            <person name="Nybo J."/>
            <person name="Theobald S."/>
            <person name="Brandl J."/>
            <person name="Frisvad J.C."/>
            <person name="Nielsen K.F."/>
            <person name="Lyhne E.K."/>
            <person name="Kogle M.E."/>
            <person name="Kuo A."/>
            <person name="Riley R."/>
            <person name="Clum A."/>
            <person name="Nolan M."/>
            <person name="Lipzen A."/>
            <person name="Salamov A."/>
            <person name="Henrissat B."/>
            <person name="Wiebenga A."/>
            <person name="De vries R.P."/>
            <person name="Grigoriev I.V."/>
            <person name="Mortensen U.H."/>
            <person name="Andersen M.R."/>
            <person name="Baker S.E."/>
        </authorList>
    </citation>
    <scope>NUCLEOTIDE SEQUENCE [LARGE SCALE GENOMIC DNA]</scope>
    <source>
        <strain evidence="5 6">CBS 101889</strain>
    </source>
</reference>
<evidence type="ECO:0000313" key="5">
    <source>
        <dbReference type="EMBL" id="RAL08141.1"/>
    </source>
</evidence>
<protein>
    <submittedName>
        <fullName evidence="5">Calmodulin</fullName>
    </submittedName>
</protein>
<keyword evidence="6" id="KW-1185">Reference proteome</keyword>
<dbReference type="VEuPathDB" id="FungiDB:BO97DRAFT_446317"/>
<proteinExistence type="predicted"/>
<dbReference type="Pfam" id="PF13202">
    <property type="entry name" value="EF-hand_5"/>
    <property type="match status" value="1"/>
</dbReference>
<feature type="compositionally biased region" description="Polar residues" evidence="3">
    <location>
        <begin position="28"/>
        <end position="44"/>
    </location>
</feature>
<organism evidence="5 6">
    <name type="scientific">Aspergillus homomorphus (strain CBS 101889)</name>
    <dbReference type="NCBI Taxonomy" id="1450537"/>
    <lineage>
        <taxon>Eukaryota</taxon>
        <taxon>Fungi</taxon>
        <taxon>Dikarya</taxon>
        <taxon>Ascomycota</taxon>
        <taxon>Pezizomycotina</taxon>
        <taxon>Eurotiomycetes</taxon>
        <taxon>Eurotiomycetidae</taxon>
        <taxon>Eurotiales</taxon>
        <taxon>Aspergillaceae</taxon>
        <taxon>Aspergillus</taxon>
        <taxon>Aspergillus subgen. Circumdati</taxon>
    </lineage>
</organism>
<keyword evidence="1" id="KW-0677">Repeat</keyword>
<dbReference type="OrthoDB" id="429467at2759"/>
<dbReference type="PROSITE" id="PS50222">
    <property type="entry name" value="EF_HAND_2"/>
    <property type="match status" value="2"/>
</dbReference>
<dbReference type="RefSeq" id="XP_025547295.1">
    <property type="nucleotide sequence ID" value="XM_025698635.1"/>
</dbReference>
<dbReference type="Gene3D" id="1.10.238.10">
    <property type="entry name" value="EF-hand"/>
    <property type="match status" value="1"/>
</dbReference>
<dbReference type="GeneID" id="37202924"/>
<sequence length="297" mass="31734">MVGVTSNAPFRPSPLSFGSPRASPFRRPSTSNSPPQARPSTPGSSPGRGYTPVTSPSKLKESYTVADEDEVSSPPQQNRSPIAQPRLTREVPPSPTRGAGSLDTSPVMMATKATHMMAASSDAAAQLSPAQLREIREAFQVLDRDNDGFVNKDDVADVLVNVGQDASALSQFFPPGGPSTINFPTFLNTLSQLLAPLSTQQELLNALAAFDEDDSGQIDVEELRDALMHTAPEDGDRPLTDREIRDVLNGFTGRRAFGGKGARGTGGSKRTEVFRYQEFVSGLVGGTETNQSTRRDA</sequence>
<accession>A0A395HJQ3</accession>
<evidence type="ECO:0000259" key="4">
    <source>
        <dbReference type="PROSITE" id="PS50222"/>
    </source>
</evidence>
<dbReference type="CDD" id="cd00051">
    <property type="entry name" value="EFh"/>
    <property type="match status" value="1"/>
</dbReference>
<dbReference type="GO" id="GO:0005509">
    <property type="term" value="F:calcium ion binding"/>
    <property type="evidence" value="ECO:0007669"/>
    <property type="project" value="InterPro"/>
</dbReference>
<dbReference type="Proteomes" id="UP000248961">
    <property type="component" value="Unassembled WGS sequence"/>
</dbReference>
<dbReference type="EMBL" id="KZ824318">
    <property type="protein sequence ID" value="RAL08141.1"/>
    <property type="molecule type" value="Genomic_DNA"/>
</dbReference>
<dbReference type="AlphaFoldDB" id="A0A395HJQ3"/>
<dbReference type="PROSITE" id="PS00018">
    <property type="entry name" value="EF_HAND_1"/>
    <property type="match status" value="2"/>
</dbReference>
<gene>
    <name evidence="5" type="ORF">BO97DRAFT_446317</name>
</gene>
<evidence type="ECO:0000313" key="6">
    <source>
        <dbReference type="Proteomes" id="UP000248961"/>
    </source>
</evidence>
<dbReference type="InterPro" id="IPR018247">
    <property type="entry name" value="EF_Hand_1_Ca_BS"/>
</dbReference>
<evidence type="ECO:0000256" key="2">
    <source>
        <dbReference type="ARBA" id="ARBA00022837"/>
    </source>
</evidence>
<dbReference type="InterPro" id="IPR011992">
    <property type="entry name" value="EF-hand-dom_pair"/>
</dbReference>
<keyword evidence="2" id="KW-0106">Calcium</keyword>
<evidence type="ECO:0000256" key="3">
    <source>
        <dbReference type="SAM" id="MobiDB-lite"/>
    </source>
</evidence>
<evidence type="ECO:0000256" key="1">
    <source>
        <dbReference type="ARBA" id="ARBA00022737"/>
    </source>
</evidence>
<dbReference type="Pfam" id="PF13405">
    <property type="entry name" value="EF-hand_6"/>
    <property type="match status" value="1"/>
</dbReference>
<dbReference type="SUPFAM" id="SSF47473">
    <property type="entry name" value="EF-hand"/>
    <property type="match status" value="1"/>
</dbReference>
<dbReference type="InterPro" id="IPR002048">
    <property type="entry name" value="EF_hand_dom"/>
</dbReference>